<dbReference type="Gene3D" id="3.30.1360.120">
    <property type="entry name" value="Probable tRNA modification gtpase trme, domain 1"/>
    <property type="match status" value="1"/>
</dbReference>
<dbReference type="Proteomes" id="UP000706333">
    <property type="component" value="Unassembled WGS sequence"/>
</dbReference>
<keyword evidence="2" id="KW-1185">Reference proteome</keyword>
<dbReference type="Gene3D" id="3.30.70.1520">
    <property type="entry name" value="Heterotetrameric sarcosine oxidase"/>
    <property type="match status" value="1"/>
</dbReference>
<protein>
    <recommendedName>
        <fullName evidence="3">Sarcosine oxidase subunit gamma</fullName>
    </recommendedName>
</protein>
<dbReference type="Pfam" id="PF04268">
    <property type="entry name" value="SoxG"/>
    <property type="match status" value="1"/>
</dbReference>
<reference evidence="1" key="2">
    <citation type="journal article" date="2020" name="Microorganisms">
        <title>Osmotic Adaptation and Compatible Solute Biosynthesis of Phototrophic Bacteria as Revealed from Genome Analyses.</title>
        <authorList>
            <person name="Imhoff J.F."/>
            <person name="Rahn T."/>
            <person name="Kunzel S."/>
            <person name="Keller A."/>
            <person name="Neulinger S.C."/>
        </authorList>
    </citation>
    <scope>NUCLEOTIDE SEQUENCE</scope>
    <source>
        <strain evidence="1">LMG 28126</strain>
    </source>
</reference>
<accession>A0A934WJX2</accession>
<name>A0A934WJX2_9RHOB</name>
<proteinExistence type="predicted"/>
<comment type="caution">
    <text evidence="1">The sequence shown here is derived from an EMBL/GenBank/DDBJ whole genome shotgun (WGS) entry which is preliminary data.</text>
</comment>
<dbReference type="InterPro" id="IPR007375">
    <property type="entry name" value="SoxG"/>
</dbReference>
<reference evidence="1" key="1">
    <citation type="submission" date="2017-05" db="EMBL/GenBank/DDBJ databases">
        <authorList>
            <person name="Imhoff J.F."/>
            <person name="Rahn T."/>
            <person name="Kuenzel S."/>
            <person name="Neulinger S.C."/>
        </authorList>
    </citation>
    <scope>NUCLEOTIDE SEQUENCE</scope>
    <source>
        <strain evidence="1">LMG 28126</strain>
    </source>
</reference>
<dbReference type="InterPro" id="IPR027266">
    <property type="entry name" value="TrmE/GcvT-like"/>
</dbReference>
<evidence type="ECO:0000313" key="2">
    <source>
        <dbReference type="Proteomes" id="UP000706333"/>
    </source>
</evidence>
<evidence type="ECO:0000313" key="1">
    <source>
        <dbReference type="EMBL" id="MBK5927958.1"/>
    </source>
</evidence>
<evidence type="ECO:0008006" key="3">
    <source>
        <dbReference type="Google" id="ProtNLM"/>
    </source>
</evidence>
<dbReference type="AlphaFoldDB" id="A0A934WJX2"/>
<dbReference type="EMBL" id="NHSD01000282">
    <property type="protein sequence ID" value="MBK5927958.1"/>
    <property type="molecule type" value="Genomic_DNA"/>
</dbReference>
<dbReference type="SUPFAM" id="SSF103025">
    <property type="entry name" value="Folate-binding domain"/>
    <property type="match status" value="1"/>
</dbReference>
<sequence length="161" mass="16772">MGMVCLRGDLSDPGVAEAVRAATGLAVPGTRGLSRDGARAVAWMSPDELLLLLPADAVADALRGASEAVTLVDVSDARAAFHICGPRADEVVMKLCPVDIARLPDGEIRRTRAARIAVALWRSAPSTLTLICARSVAGHARNLLENAARPGGEVFASRPRG</sequence>
<organism evidence="1 2">
    <name type="scientific">Rhodobaculum claviforme</name>
    <dbReference type="NCBI Taxonomy" id="1549854"/>
    <lineage>
        <taxon>Bacteria</taxon>
        <taxon>Pseudomonadati</taxon>
        <taxon>Pseudomonadota</taxon>
        <taxon>Alphaproteobacteria</taxon>
        <taxon>Rhodobacterales</taxon>
        <taxon>Paracoccaceae</taxon>
        <taxon>Rhodobaculum</taxon>
    </lineage>
</organism>
<gene>
    <name evidence="1" type="ORF">CCR87_11575</name>
</gene>